<evidence type="ECO:0000313" key="6">
    <source>
        <dbReference type="Proteomes" id="UP001501474"/>
    </source>
</evidence>
<dbReference type="NCBIfam" id="TIGR00652">
    <property type="entry name" value="DapF"/>
    <property type="match status" value="1"/>
</dbReference>
<proteinExistence type="inferred from homology"/>
<feature type="binding site" evidence="3">
    <location>
        <begin position="80"/>
        <end position="81"/>
    </location>
    <ligand>
        <name>substrate</name>
    </ligand>
</feature>
<feature type="binding site" evidence="3">
    <location>
        <position position="19"/>
    </location>
    <ligand>
        <name>substrate</name>
    </ligand>
</feature>
<feature type="site" description="Could be important to modulate the pK values of the two catalytic cysteine residues" evidence="3">
    <location>
        <position position="168"/>
    </location>
</feature>
<accession>A0ABN3D5C4</accession>
<dbReference type="Pfam" id="PF01678">
    <property type="entry name" value="DAP_epimerase"/>
    <property type="match status" value="2"/>
</dbReference>
<evidence type="ECO:0000256" key="4">
    <source>
        <dbReference type="NCBIfam" id="TIGR00652"/>
    </source>
</evidence>
<keyword evidence="3" id="KW-0457">Lysine biosynthesis</keyword>
<feature type="binding site" evidence="3">
    <location>
        <begin position="229"/>
        <end position="230"/>
    </location>
    <ligand>
        <name>substrate</name>
    </ligand>
</feature>
<comment type="similarity">
    <text evidence="1 3">Belongs to the diaminopimelate epimerase family.</text>
</comment>
<comment type="catalytic activity">
    <reaction evidence="3">
        <text>(2S,6S)-2,6-diaminopimelate = meso-2,6-diaminopimelate</text>
        <dbReference type="Rhea" id="RHEA:15393"/>
        <dbReference type="ChEBI" id="CHEBI:57609"/>
        <dbReference type="ChEBI" id="CHEBI:57791"/>
        <dbReference type="EC" id="5.1.1.7"/>
    </reaction>
</comment>
<organism evidence="5 6">
    <name type="scientific">Streptomyces indiaensis</name>
    <dbReference type="NCBI Taxonomy" id="284033"/>
    <lineage>
        <taxon>Bacteria</taxon>
        <taxon>Bacillati</taxon>
        <taxon>Actinomycetota</taxon>
        <taxon>Actinomycetes</taxon>
        <taxon>Kitasatosporales</taxon>
        <taxon>Streptomycetaceae</taxon>
        <taxon>Streptomyces</taxon>
    </lineage>
</organism>
<dbReference type="Proteomes" id="UP001501474">
    <property type="component" value="Unassembled WGS sequence"/>
</dbReference>
<feature type="binding site" evidence="3">
    <location>
        <position position="201"/>
    </location>
    <ligand>
        <name>substrate</name>
    </ligand>
</feature>
<keyword evidence="3" id="KW-0028">Amino-acid biosynthesis</keyword>
<gene>
    <name evidence="5" type="primary">dapF_1</name>
    <name evidence="3" type="synonym">dapF</name>
    <name evidence="5" type="ORF">GCM10010104_05840</name>
</gene>
<keyword evidence="2 3" id="KW-0413">Isomerase</keyword>
<evidence type="ECO:0000256" key="2">
    <source>
        <dbReference type="ARBA" id="ARBA00023235"/>
    </source>
</evidence>
<comment type="caution">
    <text evidence="3">Lacks conserved residue(s) required for the propagation of feature annotation.</text>
</comment>
<reference evidence="5 6" key="1">
    <citation type="journal article" date="2019" name="Int. J. Syst. Evol. Microbiol.">
        <title>The Global Catalogue of Microorganisms (GCM) 10K type strain sequencing project: providing services to taxonomists for standard genome sequencing and annotation.</title>
        <authorList>
            <consortium name="The Broad Institute Genomics Platform"/>
            <consortium name="The Broad Institute Genome Sequencing Center for Infectious Disease"/>
            <person name="Wu L."/>
            <person name="Ma J."/>
        </authorList>
    </citation>
    <scope>NUCLEOTIDE SEQUENCE [LARGE SCALE GENOMIC DNA]</scope>
    <source>
        <strain evidence="5 6">JCM 3053</strain>
    </source>
</reference>
<protein>
    <recommendedName>
        <fullName evidence="3 4">Diaminopimelate epimerase</fullName>
        <shortName evidence="3">DAP epimerase</shortName>
        <ecNumber evidence="3 4">5.1.1.7</ecNumber>
    </recommendedName>
    <alternativeName>
        <fullName evidence="3">PLP-independent amino acid racemase</fullName>
    </alternativeName>
</protein>
<dbReference type="PANTHER" id="PTHR31689:SF0">
    <property type="entry name" value="DIAMINOPIMELATE EPIMERASE"/>
    <property type="match status" value="1"/>
</dbReference>
<feature type="binding site" evidence="3">
    <location>
        <begin position="219"/>
        <end position="220"/>
    </location>
    <ligand>
        <name>substrate</name>
    </ligand>
</feature>
<dbReference type="HAMAP" id="MF_00197">
    <property type="entry name" value="DAP_epimerase"/>
    <property type="match status" value="1"/>
</dbReference>
<dbReference type="EC" id="5.1.1.7" evidence="3 4"/>
<comment type="subunit">
    <text evidence="3">Homodimer.</text>
</comment>
<comment type="caution">
    <text evidence="5">The sequence shown here is derived from an EMBL/GenBank/DDBJ whole genome shotgun (WGS) entry which is preliminary data.</text>
</comment>
<keyword evidence="6" id="KW-1185">Reference proteome</keyword>
<comment type="function">
    <text evidence="3">Catalyzes the stereoinversion of LL-2,6-diaminopimelate (L,L-DAP) to meso-diaminopimelate (meso-DAP), a precursor of L-lysine and an essential component of the bacterial peptidoglycan.</text>
</comment>
<dbReference type="InterPro" id="IPR001653">
    <property type="entry name" value="DAP_epimerase_DapF"/>
</dbReference>
<keyword evidence="3" id="KW-0963">Cytoplasm</keyword>
<dbReference type="EMBL" id="BAAART010000011">
    <property type="protein sequence ID" value="GAA2219321.1"/>
    <property type="molecule type" value="Genomic_DNA"/>
</dbReference>
<feature type="binding site" evidence="3">
    <location>
        <position position="70"/>
    </location>
    <ligand>
        <name>substrate</name>
    </ligand>
</feature>
<dbReference type="Gene3D" id="3.10.310.10">
    <property type="entry name" value="Diaminopimelate Epimerase, Chain A, domain 1"/>
    <property type="match status" value="2"/>
</dbReference>
<dbReference type="PANTHER" id="PTHR31689">
    <property type="entry name" value="DIAMINOPIMELATE EPIMERASE, CHLOROPLASTIC"/>
    <property type="match status" value="1"/>
</dbReference>
<dbReference type="SUPFAM" id="SSF54506">
    <property type="entry name" value="Diaminopimelate epimerase-like"/>
    <property type="match status" value="2"/>
</dbReference>
<evidence type="ECO:0000256" key="1">
    <source>
        <dbReference type="ARBA" id="ARBA00010219"/>
    </source>
</evidence>
<name>A0ABN3D5C4_9ACTN</name>
<comment type="subcellular location">
    <subcellularLocation>
        <location evidence="3">Cytoplasm</location>
    </subcellularLocation>
</comment>
<sequence>MNGGAFPAMDFAKYEALGNDYIVIDPSGTGFVPLPEHVRLACDRHHGLGGDGLLYGPLPAEEGFRLLTFNADGSECPQSGNGLRIFARYLRESGHTEADTFTLHSSAGPATVRVLDLDAGTVSAELGTASLDSRAVGAAGPARTLLREPLLAAGERWEVTCVRLGSPHCVIPVPGRNADEALARTVGAAVRDHALFPDRINVALLDVIDRETLRIEIFERGAGYTLASGSSACAAAVAAHALGLTGSRVTVRMPGGEVEAGIGEDGTVTLTGVVRPVLRGRWAAGLGRRLAEGALA</sequence>
<feature type="site" description="Could be important to modulate the pK values of the two catalytic cysteine residues" evidence="3">
    <location>
        <position position="219"/>
    </location>
</feature>
<evidence type="ECO:0000256" key="3">
    <source>
        <dbReference type="HAMAP-Rule" id="MF_00197"/>
    </source>
</evidence>
<comment type="pathway">
    <text evidence="3">Amino-acid biosynthesis; L-lysine biosynthesis via DAP pathway; DL-2,6-diaminopimelate from LL-2,6-diaminopimelate: step 1/1.</text>
</comment>
<evidence type="ECO:0000313" key="5">
    <source>
        <dbReference type="EMBL" id="GAA2219321.1"/>
    </source>
</evidence>